<organism evidence="1">
    <name type="scientific">Albugo laibachii Nc14</name>
    <dbReference type="NCBI Taxonomy" id="890382"/>
    <lineage>
        <taxon>Eukaryota</taxon>
        <taxon>Sar</taxon>
        <taxon>Stramenopiles</taxon>
        <taxon>Oomycota</taxon>
        <taxon>Peronosporomycetes</taxon>
        <taxon>Albuginales</taxon>
        <taxon>Albuginaceae</taxon>
        <taxon>Albugo</taxon>
    </lineage>
</organism>
<dbReference type="HOGENOM" id="CLU_1236926_0_0_1"/>
<name>F0WEZ9_9STRA</name>
<proteinExistence type="predicted"/>
<sequence length="224" mass="25224">MNALYASALSVEWLQRLTAQVATWTVDSFSTCQVECDLSHKAVVLELLLQRSSVETDVSVGMDPEAPKSSTLHDDDVVVNPPDCKIASQSHWPLKLETEHARVNTEDTEKDDDLGVVKTLLIHPMRSLVTQVMKLTEDRRMCECIRVSSQERKTDPTGSHLEAFPPFDIEVRVLPLSVTALRAVLKIRMVAGHLQYYRIERLLLVGCSTYNIFACITQMVEDLK</sequence>
<evidence type="ECO:0000313" key="1">
    <source>
        <dbReference type="EMBL" id="CCA19781.1"/>
    </source>
</evidence>
<protein>
    <submittedName>
        <fullName evidence="2">AlNc14C237G9421 protein</fullName>
    </submittedName>
    <submittedName>
        <fullName evidence="1">AlNc14C79G5197 protein</fullName>
    </submittedName>
</protein>
<dbReference type="AlphaFoldDB" id="F0WEZ9"/>
<evidence type="ECO:0000313" key="2">
    <source>
        <dbReference type="EMBL" id="CCA24403.1"/>
    </source>
</evidence>
<reference evidence="1" key="1">
    <citation type="journal article" date="2011" name="PLoS Biol.">
        <title>Gene gain and loss during evolution of obligate parasitism in the white rust pathogen of Arabidopsis thaliana.</title>
        <authorList>
            <person name="Kemen E."/>
            <person name="Gardiner A."/>
            <person name="Schultz-Larsen T."/>
            <person name="Kemen A.C."/>
            <person name="Balmuth A.L."/>
            <person name="Robert-Seilaniantz A."/>
            <person name="Bailey K."/>
            <person name="Holub E."/>
            <person name="Studholme D.J."/>
            <person name="Maclean D."/>
            <person name="Jones J.D."/>
        </authorList>
    </citation>
    <scope>NUCLEOTIDE SEQUENCE</scope>
</reference>
<reference evidence="1" key="2">
    <citation type="submission" date="2011-02" db="EMBL/GenBank/DDBJ databases">
        <authorList>
            <person name="MacLean D."/>
        </authorList>
    </citation>
    <scope>NUCLEOTIDE SEQUENCE</scope>
</reference>
<gene>
    <name evidence="1" type="primary">AlNc14C79G5197</name>
    <name evidence="2" type="synonym">AlNc14C237G9421</name>
    <name evidence="1" type="ORF">ALNC14_059240</name>
    <name evidence="2" type="ORF">ALNC14_105470</name>
</gene>
<dbReference type="EMBL" id="FR824282">
    <property type="protein sequence ID" value="CCA24403.1"/>
    <property type="molecule type" value="Genomic_DNA"/>
</dbReference>
<dbReference type="EMBL" id="FR824124">
    <property type="protein sequence ID" value="CCA19781.1"/>
    <property type="molecule type" value="Genomic_DNA"/>
</dbReference>
<accession>F0WEZ9</accession>